<name>A0A830E3T9_9EURY</name>
<protein>
    <submittedName>
        <fullName evidence="7">Branched-chain amino acid ABC transporter permease</fullName>
    </submittedName>
</protein>
<gene>
    <name evidence="7" type="ORF">GCM10007209_30890</name>
</gene>
<comment type="caution">
    <text evidence="7">The sequence shown here is derived from an EMBL/GenBank/DDBJ whole genome shotgun (WGS) entry which is preliminary data.</text>
</comment>
<dbReference type="PANTHER" id="PTHR30482:SF17">
    <property type="entry name" value="ABC TRANSPORTER ATP-BINDING PROTEIN"/>
    <property type="match status" value="1"/>
</dbReference>
<dbReference type="RefSeq" id="WP_007276366.1">
    <property type="nucleotide sequence ID" value="NZ_BMCI01000006.1"/>
</dbReference>
<evidence type="ECO:0000256" key="3">
    <source>
        <dbReference type="ARBA" id="ARBA00022692"/>
    </source>
</evidence>
<dbReference type="InterPro" id="IPR001851">
    <property type="entry name" value="ABC_transp_permease"/>
</dbReference>
<dbReference type="CDD" id="cd06581">
    <property type="entry name" value="TM_PBP1_LivM_like"/>
    <property type="match status" value="1"/>
</dbReference>
<dbReference type="InterPro" id="IPR043428">
    <property type="entry name" value="LivM-like"/>
</dbReference>
<sequence>MSYTARLKRLTSDVGLDTVRDLKIPLGIVLVAFLLRPVLGSELVLGTPHIATTVLIWMLFAAAFNLLFGYVGLLSFGHAIFLGTGVYVTAIGLSEFGLPFSLMTVVAIVASGAIAYGICRIIVQYGEIYFAMLTLAFAMGVHFIVNSNPYGLTGGSDGLRSGTTPEWIGSFRGQRVIDVQWFADLLGAFGLQPNYYYFVAVVFVVAMVLLWQLIRSPFGQTLVAIRDNEELARAMGISVNRYKVWAFTISGAFSALAGALLMLSNYGAAIENFSPETSAEVLLMTIFGGANFFFGPLVGALSWFGVQEYLQSFEVLGLPVVGAIEVSGVLGYWRFFFGLAFVVVILLSPRNGVWGYVRNGVQNGIDALRQRGSND</sequence>
<accession>A0A830E3T9</accession>
<evidence type="ECO:0000256" key="4">
    <source>
        <dbReference type="ARBA" id="ARBA00022989"/>
    </source>
</evidence>
<evidence type="ECO:0000313" key="8">
    <source>
        <dbReference type="Proteomes" id="UP000646833"/>
    </source>
</evidence>
<keyword evidence="2" id="KW-1003">Cell membrane</keyword>
<reference evidence="7" key="2">
    <citation type="submission" date="2020-09" db="EMBL/GenBank/DDBJ databases">
        <authorList>
            <person name="Sun Q."/>
            <person name="Sedlacek I."/>
        </authorList>
    </citation>
    <scope>NUCLEOTIDE SEQUENCE</scope>
    <source>
        <strain evidence="7">CCM 7217</strain>
    </source>
</reference>
<keyword evidence="5 6" id="KW-0472">Membrane</keyword>
<evidence type="ECO:0000256" key="1">
    <source>
        <dbReference type="ARBA" id="ARBA00004651"/>
    </source>
</evidence>
<dbReference type="GO" id="GO:0015658">
    <property type="term" value="F:branched-chain amino acid transmembrane transporter activity"/>
    <property type="evidence" value="ECO:0007669"/>
    <property type="project" value="InterPro"/>
</dbReference>
<proteinExistence type="predicted"/>
<keyword evidence="4 6" id="KW-1133">Transmembrane helix</keyword>
<feature type="transmembrane region" description="Helical" evidence="6">
    <location>
        <begin position="128"/>
        <end position="145"/>
    </location>
</feature>
<reference evidence="7" key="1">
    <citation type="journal article" date="2014" name="Int. J. Syst. Evol. Microbiol.">
        <title>Complete genome sequence of Corynebacterium casei LMG S-19264T (=DSM 44701T), isolated from a smear-ripened cheese.</title>
        <authorList>
            <consortium name="US DOE Joint Genome Institute (JGI-PGF)"/>
            <person name="Walter F."/>
            <person name="Albersmeier A."/>
            <person name="Kalinowski J."/>
            <person name="Ruckert C."/>
        </authorList>
    </citation>
    <scope>NUCLEOTIDE SEQUENCE</scope>
    <source>
        <strain evidence="7">CCM 7217</strain>
    </source>
</reference>
<dbReference type="PANTHER" id="PTHR30482">
    <property type="entry name" value="HIGH-AFFINITY BRANCHED-CHAIN AMINO ACID TRANSPORT SYSTEM PERMEASE"/>
    <property type="match status" value="1"/>
</dbReference>
<comment type="subcellular location">
    <subcellularLocation>
        <location evidence="1">Cell membrane</location>
        <topology evidence="1">Multi-pass membrane protein</topology>
    </subcellularLocation>
</comment>
<dbReference type="Proteomes" id="UP000646833">
    <property type="component" value="Unassembled WGS sequence"/>
</dbReference>
<evidence type="ECO:0000256" key="5">
    <source>
        <dbReference type="ARBA" id="ARBA00023136"/>
    </source>
</evidence>
<feature type="transmembrane region" description="Helical" evidence="6">
    <location>
        <begin position="281"/>
        <end position="304"/>
    </location>
</feature>
<dbReference type="GO" id="GO:0005886">
    <property type="term" value="C:plasma membrane"/>
    <property type="evidence" value="ECO:0007669"/>
    <property type="project" value="UniProtKB-SubCell"/>
</dbReference>
<feature type="transmembrane region" description="Helical" evidence="6">
    <location>
        <begin position="195"/>
        <end position="214"/>
    </location>
</feature>
<evidence type="ECO:0000313" key="7">
    <source>
        <dbReference type="EMBL" id="GGC66589.1"/>
    </source>
</evidence>
<feature type="transmembrane region" description="Helical" evidence="6">
    <location>
        <begin position="244"/>
        <end position="269"/>
    </location>
</feature>
<organism evidence="7 8">
    <name type="scientific">Haloferax sulfurifontis</name>
    <dbReference type="NCBI Taxonomy" id="255616"/>
    <lineage>
        <taxon>Archaea</taxon>
        <taxon>Methanobacteriati</taxon>
        <taxon>Methanobacteriota</taxon>
        <taxon>Stenosarchaea group</taxon>
        <taxon>Halobacteria</taxon>
        <taxon>Halobacteriales</taxon>
        <taxon>Haloferacaceae</taxon>
        <taxon>Haloferax</taxon>
    </lineage>
</organism>
<keyword evidence="3 6" id="KW-0812">Transmembrane</keyword>
<evidence type="ECO:0000256" key="2">
    <source>
        <dbReference type="ARBA" id="ARBA00022475"/>
    </source>
</evidence>
<feature type="transmembrane region" description="Helical" evidence="6">
    <location>
        <begin position="100"/>
        <end position="119"/>
    </location>
</feature>
<feature type="transmembrane region" description="Helical" evidence="6">
    <location>
        <begin position="316"/>
        <end position="347"/>
    </location>
</feature>
<dbReference type="Pfam" id="PF02653">
    <property type="entry name" value="BPD_transp_2"/>
    <property type="match status" value="1"/>
</dbReference>
<dbReference type="EMBL" id="BMCI01000006">
    <property type="protein sequence ID" value="GGC66589.1"/>
    <property type="molecule type" value="Genomic_DNA"/>
</dbReference>
<dbReference type="AlphaFoldDB" id="A0A830E3T9"/>
<evidence type="ECO:0000256" key="6">
    <source>
        <dbReference type="SAM" id="Phobius"/>
    </source>
</evidence>